<evidence type="ECO:0000313" key="1">
    <source>
        <dbReference type="EMBL" id="QDT04812.1"/>
    </source>
</evidence>
<sequence length="1285" mass="135492">MIHRLTKLLTSRIAKRLAIVAGFALLMLVLARNSITRHLGIQVASWVLATEVQIDDVSIGWSTVAVQGIRVFEPAMDNAVQVSVGEVRVVASPWQGIRHGIWIDLVSVDAPVMQVRFDQSGNLVSKFPSGGESESTAPMGKIPIARLLVHDAALLVHQDGRDSFRVEGVSVKAKFDESIAANLSVPDFLGSPISFDVRLDADSLAGVSRLSIADLNIDSAQLAMLPLVPAELAVEPLSAQIQIDLLGNHPANDLDIRSHGLKLNVSVDDVHSRRFDTLCRHFQLAVTQAGGRLSVAAHADPIGGVLEVLANADLNAIHPTGEVTLNLRDVPVHGITRHIPSAKDLKSRLGAAARLAWKWGPDGIQFDGTADGQVRDTSFQGIQIPDVTANLAANSVLDPRDLTKISGQVRGDVHTSVIELDRIARQLGLPDAIGQLVASGRFQIPLGTAAEPETYVAAGSVATAGVGIAGLRLNDATVAVALSEGVAKLTSGELHVIDGANLTVAKLQTDVSASLIGDRPIEASAEAFLELTDAVRKQLGLEGVHPTGRFKFGAVASSTLDTATKPTGWKVGTRLLSTDVSIAGERVSDVDLSTRLEDGQIRMTPLLVSWRGSTCKIQTVGSVADRIELRGDMNIDQVRLGDVGNLLSRFSGSRFPARGLATVRGAFEVGTDIGGQSLALLASGKASLTEASYAGGRIGDAELNWHADLDGLSVGTQSDDFLGGQFDATALMTNLDWTQTTVAGQFSGIELPKLVALTGQPIPSTGSLEGGFRVTSIASIETLSGDAWARSRQASLRQLPIEVSAAHISISAGDLGIGSEGNVAGGRFSAAIEGGLGSLIKHFSTAEHPLSKIPLTVQAKLSSLPVDRLVRAAGLGRELRLLNATISGDVTREQSAWDGRHLCTVTGSVEDVRWGHGQLSNRISTNFVVHPTRVELTEVSGRFADGRLSGTADVDFSSVPQGLFDLSASHVNLRRATTAVGVKGISGTGTVRLRGRIAPTLTGRADVSAEHMVAGGISVRRASFPVHWSFSQASQTARWQCRAGTVSTGGGNVRIASDGSYANSLSMNTSVQVEKVDLSKLMQGGSPASGMVNGTVNLRAKNARTPKQLVGNFDFQMENIKALEIPILNQLPTMMTLSPPVPGRDQDGGTVHGRIGNGLVHIDEMALHQSNVQVILTGTATTEGRLNMDVVASTKSDSPTDGLVSLMNSPLMMAAPAPVALLVRANEMLKDRVVNVHVGGTANHPTLRLQPGKQLSQSAVQFFLTTGLGVSADRLSDVQSKTQRR</sequence>
<accession>A0A517NCE5</accession>
<dbReference type="EMBL" id="CP036525">
    <property type="protein sequence ID" value="QDT04812.1"/>
    <property type="molecule type" value="Genomic_DNA"/>
</dbReference>
<dbReference type="RefSeq" id="WP_218933255.1">
    <property type="nucleotide sequence ID" value="NZ_CP036525.1"/>
</dbReference>
<proteinExistence type="predicted"/>
<name>A0A517NCE5_9BACT</name>
<keyword evidence="2" id="KW-1185">Reference proteome</keyword>
<reference evidence="1 2" key="1">
    <citation type="submission" date="2019-02" db="EMBL/GenBank/DDBJ databases">
        <title>Deep-cultivation of Planctomycetes and their phenomic and genomic characterization uncovers novel biology.</title>
        <authorList>
            <person name="Wiegand S."/>
            <person name="Jogler M."/>
            <person name="Boedeker C."/>
            <person name="Pinto D."/>
            <person name="Vollmers J."/>
            <person name="Rivas-Marin E."/>
            <person name="Kohn T."/>
            <person name="Peeters S.H."/>
            <person name="Heuer A."/>
            <person name="Rast P."/>
            <person name="Oberbeckmann S."/>
            <person name="Bunk B."/>
            <person name="Jeske O."/>
            <person name="Meyerdierks A."/>
            <person name="Storesund J.E."/>
            <person name="Kallscheuer N."/>
            <person name="Luecker S."/>
            <person name="Lage O.M."/>
            <person name="Pohl T."/>
            <person name="Merkel B.J."/>
            <person name="Hornburger P."/>
            <person name="Mueller R.-W."/>
            <person name="Bruemmer F."/>
            <person name="Labrenz M."/>
            <person name="Spormann A.M."/>
            <person name="Op den Camp H."/>
            <person name="Overmann J."/>
            <person name="Amann R."/>
            <person name="Jetten M.S.M."/>
            <person name="Mascher T."/>
            <person name="Medema M.H."/>
            <person name="Devos D.P."/>
            <person name="Kaster A.-K."/>
            <person name="Ovreas L."/>
            <person name="Rohde M."/>
            <person name="Galperin M.Y."/>
            <person name="Jogler C."/>
        </authorList>
    </citation>
    <scope>NUCLEOTIDE SEQUENCE [LARGE SCALE GENOMIC DNA]</scope>
    <source>
        <strain evidence="1 2">K22_7</strain>
    </source>
</reference>
<gene>
    <name evidence="1" type="ORF">K227x_32090</name>
</gene>
<protein>
    <submittedName>
        <fullName evidence="1">Dicarboxylate transport</fullName>
    </submittedName>
</protein>
<evidence type="ECO:0000313" key="2">
    <source>
        <dbReference type="Proteomes" id="UP000318538"/>
    </source>
</evidence>
<dbReference type="KEGG" id="rlc:K227x_32090"/>
<dbReference type="Proteomes" id="UP000318538">
    <property type="component" value="Chromosome"/>
</dbReference>
<organism evidence="1 2">
    <name type="scientific">Rubripirellula lacrimiformis</name>
    <dbReference type="NCBI Taxonomy" id="1930273"/>
    <lineage>
        <taxon>Bacteria</taxon>
        <taxon>Pseudomonadati</taxon>
        <taxon>Planctomycetota</taxon>
        <taxon>Planctomycetia</taxon>
        <taxon>Pirellulales</taxon>
        <taxon>Pirellulaceae</taxon>
        <taxon>Rubripirellula</taxon>
    </lineage>
</organism>